<dbReference type="EMBL" id="HACM01005861">
    <property type="protein sequence ID" value="CRZ06303.1"/>
    <property type="molecule type" value="Transcribed_RNA"/>
</dbReference>
<name>A0A0H5QWH0_9EUKA</name>
<feature type="region of interest" description="Disordered" evidence="1">
    <location>
        <begin position="50"/>
        <end position="70"/>
    </location>
</feature>
<evidence type="ECO:0000313" key="2">
    <source>
        <dbReference type="EMBL" id="CRZ06303.1"/>
    </source>
</evidence>
<dbReference type="AlphaFoldDB" id="A0A0H5QWH0"/>
<proteinExistence type="predicted"/>
<sequence length="100" mass="10240">MRGLNVKSGGSLRLADADGAEARFDVRDEVDLAKGFVEIGFAVVGEGGLETESAGTTEEDGDGWLDIGSADISEGGNSNSAVIVEGVHEIVSADGWLDIS</sequence>
<organism evidence="2">
    <name type="scientific">Spongospora subterranea</name>
    <dbReference type="NCBI Taxonomy" id="70186"/>
    <lineage>
        <taxon>Eukaryota</taxon>
        <taxon>Sar</taxon>
        <taxon>Rhizaria</taxon>
        <taxon>Endomyxa</taxon>
        <taxon>Phytomyxea</taxon>
        <taxon>Plasmodiophorida</taxon>
        <taxon>Plasmodiophoridae</taxon>
        <taxon>Spongospora</taxon>
    </lineage>
</organism>
<evidence type="ECO:0000256" key="1">
    <source>
        <dbReference type="SAM" id="MobiDB-lite"/>
    </source>
</evidence>
<accession>A0A0H5QWH0</accession>
<reference evidence="2" key="1">
    <citation type="submission" date="2015-04" db="EMBL/GenBank/DDBJ databases">
        <title>The genome sequence of the plant pathogenic Rhizarian Plasmodiophora brassicae reveals insights in its biotrophic life cycle and the origin of chitin synthesis.</title>
        <authorList>
            <person name="Schwelm A."/>
            <person name="Fogelqvist J."/>
            <person name="Knaust A."/>
            <person name="Julke S."/>
            <person name="Lilja T."/>
            <person name="Dhandapani V."/>
            <person name="Bonilla-Rosso G."/>
            <person name="Karlsson M."/>
            <person name="Shevchenko A."/>
            <person name="Choi S.R."/>
            <person name="Kim H.G."/>
            <person name="Park J.Y."/>
            <person name="Lim Y.P."/>
            <person name="Ludwig-Muller J."/>
            <person name="Dixelius C."/>
        </authorList>
    </citation>
    <scope>NUCLEOTIDE SEQUENCE</scope>
    <source>
        <tissue evidence="2">Potato root galls</tissue>
    </source>
</reference>
<protein>
    <submittedName>
        <fullName evidence="2">Uncharacterized protein</fullName>
    </submittedName>
</protein>